<dbReference type="InterPro" id="IPR052380">
    <property type="entry name" value="Viral_DNA_packaging_terminase"/>
</dbReference>
<dbReference type="Pfam" id="PF03237">
    <property type="entry name" value="Terminase_6N"/>
    <property type="match status" value="1"/>
</dbReference>
<keyword evidence="2" id="KW-1185">Reference proteome</keyword>
<dbReference type="RefSeq" id="WP_344754674.1">
    <property type="nucleotide sequence ID" value="NZ_BAABBW010000004.1"/>
</dbReference>
<organism evidence="1 2">
    <name type="scientific">Gryllotalpicola koreensis</name>
    <dbReference type="NCBI Taxonomy" id="993086"/>
    <lineage>
        <taxon>Bacteria</taxon>
        <taxon>Bacillati</taxon>
        <taxon>Actinomycetota</taxon>
        <taxon>Actinomycetes</taxon>
        <taxon>Micrococcales</taxon>
        <taxon>Microbacteriaceae</taxon>
        <taxon>Gryllotalpicola</taxon>
    </lineage>
</organism>
<dbReference type="NCBIfam" id="TIGR01547">
    <property type="entry name" value="phage_term_2"/>
    <property type="match status" value="1"/>
</dbReference>
<evidence type="ECO:0000313" key="2">
    <source>
        <dbReference type="Proteomes" id="UP001501079"/>
    </source>
</evidence>
<dbReference type="InterPro" id="IPR006437">
    <property type="entry name" value="Phage_terminase_lsu"/>
</dbReference>
<dbReference type="InterPro" id="IPR027417">
    <property type="entry name" value="P-loop_NTPase"/>
</dbReference>
<dbReference type="Proteomes" id="UP001501079">
    <property type="component" value="Unassembled WGS sequence"/>
</dbReference>
<gene>
    <name evidence="1" type="ORF">GCM10022287_23880</name>
</gene>
<dbReference type="Gene3D" id="3.40.50.300">
    <property type="entry name" value="P-loop containing nucleotide triphosphate hydrolases"/>
    <property type="match status" value="1"/>
</dbReference>
<evidence type="ECO:0000313" key="1">
    <source>
        <dbReference type="EMBL" id="GAA4176537.1"/>
    </source>
</evidence>
<dbReference type="Gene3D" id="3.30.420.280">
    <property type="match status" value="1"/>
</dbReference>
<reference evidence="2" key="1">
    <citation type="journal article" date="2019" name="Int. J. Syst. Evol. Microbiol.">
        <title>The Global Catalogue of Microorganisms (GCM) 10K type strain sequencing project: providing services to taxonomists for standard genome sequencing and annotation.</title>
        <authorList>
            <consortium name="The Broad Institute Genomics Platform"/>
            <consortium name="The Broad Institute Genome Sequencing Center for Infectious Disease"/>
            <person name="Wu L."/>
            <person name="Ma J."/>
        </authorList>
    </citation>
    <scope>NUCLEOTIDE SEQUENCE [LARGE SCALE GENOMIC DNA]</scope>
    <source>
        <strain evidence="2">JCM 17591</strain>
    </source>
</reference>
<proteinExistence type="predicted"/>
<accession>A0ABP8A2W0</accession>
<name>A0ABP8A2W0_9MICO</name>
<dbReference type="PANTHER" id="PTHR39184">
    <property type="match status" value="1"/>
</dbReference>
<dbReference type="EMBL" id="BAABBW010000004">
    <property type="protein sequence ID" value="GAA4176537.1"/>
    <property type="molecule type" value="Genomic_DNA"/>
</dbReference>
<protein>
    <submittedName>
        <fullName evidence="1">PBSX family phage terminase large subunit</fullName>
    </submittedName>
</protein>
<sequence>MSVALSPKQLSSVRDSKCSVNVWDGAIRSGKTIGSLLRWLGFVAVAPSGGVLVVVARTRDSAYRNVFMPLMDAGLFGPLAKQVSYTSGAPTARILGKTVFVLGASDAKAEKVVRGLTVAGAYVDEITVIPEEFFTQLLGRMSVTGAKLFGTTNPDSPAHWFKVKFLDRYRELGWSYFHFTMDDNPTLKRSWIEQKNREFTGLWNRRFIKGEWVAAEGAIYDMWDPDRHVVPWETLPQMQALLAIGLDFGTNHATSGIILGLSREGTSLKPRSRLYLVDEFRRDRITDNVTLAPSQMAAEFKAWLPAQHLPYETALRPETIYADPAAKHFRQELNVNGIGNQRAVNDVAYGIGMVASLLAEGHLAVSDRCQGFIKEAAGYSWDPKATAAGKDEPIKVADDSLDAGRYAIASTEFQWRDEITWYDLAA</sequence>
<comment type="caution">
    <text evidence="1">The sequence shown here is derived from an EMBL/GenBank/DDBJ whole genome shotgun (WGS) entry which is preliminary data.</text>
</comment>
<dbReference type="PANTHER" id="PTHR39184:SF1">
    <property type="entry name" value="PBSX PHAGE TERMINASE LARGE SUBUNIT"/>
    <property type="match status" value="1"/>
</dbReference>